<organism evidence="1">
    <name type="scientific">marine metagenome</name>
    <dbReference type="NCBI Taxonomy" id="408172"/>
    <lineage>
        <taxon>unclassified sequences</taxon>
        <taxon>metagenomes</taxon>
        <taxon>ecological metagenomes</taxon>
    </lineage>
</organism>
<feature type="non-terminal residue" evidence="1">
    <location>
        <position position="1"/>
    </location>
</feature>
<reference evidence="1" key="1">
    <citation type="submission" date="2018-05" db="EMBL/GenBank/DDBJ databases">
        <authorList>
            <person name="Lanie J.A."/>
            <person name="Ng W.-L."/>
            <person name="Kazmierczak K.M."/>
            <person name="Andrzejewski T.M."/>
            <person name="Davidsen T.M."/>
            <person name="Wayne K.J."/>
            <person name="Tettelin H."/>
            <person name="Glass J.I."/>
            <person name="Rusch D."/>
            <person name="Podicherti R."/>
            <person name="Tsui H.-C.T."/>
            <person name="Winkler M.E."/>
        </authorList>
    </citation>
    <scope>NUCLEOTIDE SEQUENCE</scope>
</reference>
<accession>A0A383DSM5</accession>
<proteinExistence type="predicted"/>
<feature type="non-terminal residue" evidence="1">
    <location>
        <position position="234"/>
    </location>
</feature>
<dbReference type="EMBL" id="UINC01219855">
    <property type="protein sequence ID" value="SVE47517.1"/>
    <property type="molecule type" value="Genomic_DNA"/>
</dbReference>
<protein>
    <submittedName>
        <fullName evidence="1">Uncharacterized protein</fullName>
    </submittedName>
</protein>
<name>A0A383DSM5_9ZZZZ</name>
<dbReference type="AlphaFoldDB" id="A0A383DSM5"/>
<sequence>ARREECKATIFAALAERWKDRGISGSSGDWWTKYPNELFDPEFYRGLVDAEQEGKVSSYQLYLGFRAILDLVPPQGFAQRFWLLHGGGHKVKLLKALLGEEEYARQANPNHWVLLFRTTWDLSLYLGSSQGPDPNRRGKSTLPRELSNIPGAQEIVDFLESDEDELEEEDEDGPDGWHIADYWDGQIINCDEFEAFDKLWSQLSEVYQEPGCYDEGRFYGRLRKKERLEFVESV</sequence>
<gene>
    <name evidence="1" type="ORF">METZ01_LOCUS500371</name>
</gene>
<evidence type="ECO:0000313" key="1">
    <source>
        <dbReference type="EMBL" id="SVE47517.1"/>
    </source>
</evidence>